<feature type="domain" description="Chorismate-utilising enzyme C-terminal" evidence="6">
    <location>
        <begin position="104"/>
        <end position="362"/>
    </location>
</feature>
<evidence type="ECO:0000259" key="6">
    <source>
        <dbReference type="Pfam" id="PF00425"/>
    </source>
</evidence>
<dbReference type="AlphaFoldDB" id="A0A269Z6X7"/>
<dbReference type="Pfam" id="PF00117">
    <property type="entry name" value="GATase"/>
    <property type="match status" value="1"/>
</dbReference>
<proteinExistence type="predicted"/>
<dbReference type="CDD" id="cd01743">
    <property type="entry name" value="GATase1_Anthranilate_Synthase"/>
    <property type="match status" value="1"/>
</dbReference>
<dbReference type="PRINTS" id="PR00097">
    <property type="entry name" value="ANTSNTHASEII"/>
</dbReference>
<dbReference type="Proteomes" id="UP000216867">
    <property type="component" value="Unassembled WGS sequence"/>
</dbReference>
<evidence type="ECO:0000256" key="1">
    <source>
        <dbReference type="ARBA" id="ARBA00012266"/>
    </source>
</evidence>
<dbReference type="InterPro" id="IPR019999">
    <property type="entry name" value="Anth_synth_I-like"/>
</dbReference>
<dbReference type="PROSITE" id="PS51273">
    <property type="entry name" value="GATASE_TYPE_1"/>
    <property type="match status" value="1"/>
</dbReference>
<dbReference type="RefSeq" id="WP_067162199.1">
    <property type="nucleotide sequence ID" value="NZ_JALXWU010000048.1"/>
</dbReference>
<dbReference type="Pfam" id="PF00425">
    <property type="entry name" value="Chorismate_bind"/>
    <property type="match status" value="1"/>
</dbReference>
<keyword evidence="2" id="KW-0315">Glutamine amidotransferase</keyword>
<dbReference type="Gene3D" id="3.40.50.880">
    <property type="match status" value="1"/>
</dbReference>
<dbReference type="GO" id="GO:0004049">
    <property type="term" value="F:anthranilate synthase activity"/>
    <property type="evidence" value="ECO:0007669"/>
    <property type="project" value="UniProtKB-EC"/>
</dbReference>
<accession>A0A269Z6X7</accession>
<dbReference type="InterPro" id="IPR029062">
    <property type="entry name" value="Class_I_gatase-like"/>
</dbReference>
<comment type="catalytic activity">
    <reaction evidence="4">
        <text>chorismate + L-glutamine = anthranilate + pyruvate + L-glutamate + H(+)</text>
        <dbReference type="Rhea" id="RHEA:21732"/>
        <dbReference type="ChEBI" id="CHEBI:15361"/>
        <dbReference type="ChEBI" id="CHEBI:15378"/>
        <dbReference type="ChEBI" id="CHEBI:16567"/>
        <dbReference type="ChEBI" id="CHEBI:29748"/>
        <dbReference type="ChEBI" id="CHEBI:29985"/>
        <dbReference type="ChEBI" id="CHEBI:58359"/>
        <dbReference type="EC" id="4.1.3.27"/>
    </reaction>
</comment>
<dbReference type="PRINTS" id="PR00096">
    <property type="entry name" value="GATASE"/>
</dbReference>
<feature type="domain" description="Glutamine amidotransferase" evidence="5">
    <location>
        <begin position="417"/>
        <end position="593"/>
    </location>
</feature>
<dbReference type="PANTHER" id="PTHR11236:SF49">
    <property type="entry name" value="ANTHRANILATE SYNTHASE COMPONENT 1"/>
    <property type="match status" value="1"/>
</dbReference>
<gene>
    <name evidence="7" type="ORF">B8X04_15365</name>
</gene>
<dbReference type="EMBL" id="NCWY01000017">
    <property type="protein sequence ID" value="PAK93544.1"/>
    <property type="molecule type" value="Genomic_DNA"/>
</dbReference>
<reference evidence="7 8" key="1">
    <citation type="submission" date="2017-04" db="EMBL/GenBank/DDBJ databases">
        <title>Kefir bacterial isolates.</title>
        <authorList>
            <person name="Kim Y."/>
            <person name="Blasche S."/>
            <person name="Patil K.R."/>
        </authorList>
    </citation>
    <scope>NUCLEOTIDE SEQUENCE [LARGE SCALE GENOMIC DNA]</scope>
    <source>
        <strain evidence="7 8">OG2</strain>
    </source>
</reference>
<dbReference type="InterPro" id="IPR006221">
    <property type="entry name" value="TrpG/PapA_dom"/>
</dbReference>
<organism evidence="7 8">
    <name type="scientific">Brevibacterium casei</name>
    <dbReference type="NCBI Taxonomy" id="33889"/>
    <lineage>
        <taxon>Bacteria</taxon>
        <taxon>Bacillati</taxon>
        <taxon>Actinomycetota</taxon>
        <taxon>Actinomycetes</taxon>
        <taxon>Micrococcales</taxon>
        <taxon>Brevibacteriaceae</taxon>
        <taxon>Brevibacterium</taxon>
    </lineage>
</organism>
<sequence>MFDLAAEAFALVMKDGQVHQFAGDSMLFDDLDQARSHPGEKIVAIPFRQALWGDRPMSAAERRARQHVSSIQVHHHEKTPLRDFLAQADLESVELRSGHFDVNDQEYAERVRAVIDNEIRAGHGSNFVLHRTYQGRVDKRDPSIELSIFHALLRKQVGAYWTFLVHFPDHTLIGASPEMHLSRTEDGLTTMNPISGTYRYPSGGPDAASLREFLQDPKERNELYMVVDEELKIMADLCEERPWVSGPQLRFMSNLAHTEYFIHGYSSLDWATVIRRSLIAPTILGSPLESAFRMAARNDLSPRGYLGGVLAHVSGKDTGDFDSAILIRTACLEQTGEVSIPVGSTIVRDSDPVVEAAETSAKVSTVLTGFSRKGDDDALATLGREFLEGRRSEVADFWNQEVREWYQGMLPSPRRALVVDHEDRFTGMLAAHLRSMGLDVQVVTGYPTESELASADLLVLGPGPGDPNDDNDPRIANARSLARRVVAERRVPTLAVCLSHQVVCRELGFEVRRLALPNQGTQRNIQVFGEEVRVGFYNSFCAFGHADIDSVVDVASDSRTGEVHAIRTDNLIGFQFHPESILSVDGARVLRSAVETLLTNSTATAMAATQSST</sequence>
<dbReference type="SUPFAM" id="SSF52317">
    <property type="entry name" value="Class I glutamine amidotransferase-like"/>
    <property type="match status" value="1"/>
</dbReference>
<evidence type="ECO:0000256" key="2">
    <source>
        <dbReference type="ARBA" id="ARBA00022962"/>
    </source>
</evidence>
<dbReference type="InterPro" id="IPR015890">
    <property type="entry name" value="Chorismate_C"/>
</dbReference>
<dbReference type="SUPFAM" id="SSF56322">
    <property type="entry name" value="ADC synthase"/>
    <property type="match status" value="1"/>
</dbReference>
<dbReference type="Gene3D" id="3.60.120.10">
    <property type="entry name" value="Anthranilate synthase"/>
    <property type="match status" value="1"/>
</dbReference>
<evidence type="ECO:0000256" key="4">
    <source>
        <dbReference type="ARBA" id="ARBA00047683"/>
    </source>
</evidence>
<keyword evidence="3" id="KW-0456">Lyase</keyword>
<evidence type="ECO:0000313" key="8">
    <source>
        <dbReference type="Proteomes" id="UP000216867"/>
    </source>
</evidence>
<dbReference type="InterPro" id="IPR017926">
    <property type="entry name" value="GATASE"/>
</dbReference>
<evidence type="ECO:0000259" key="5">
    <source>
        <dbReference type="Pfam" id="PF00117"/>
    </source>
</evidence>
<dbReference type="PANTHER" id="PTHR11236">
    <property type="entry name" value="AMINOBENZOATE/ANTHRANILATE SYNTHASE"/>
    <property type="match status" value="1"/>
</dbReference>
<dbReference type="EC" id="4.1.3.27" evidence="1"/>
<dbReference type="GO" id="GO:0000162">
    <property type="term" value="P:L-tryptophan biosynthetic process"/>
    <property type="evidence" value="ECO:0007669"/>
    <property type="project" value="TreeGrafter"/>
</dbReference>
<protein>
    <recommendedName>
        <fullName evidence="1">anthranilate synthase</fullName>
        <ecNumber evidence="1">4.1.3.27</ecNumber>
    </recommendedName>
</protein>
<dbReference type="InterPro" id="IPR005801">
    <property type="entry name" value="ADC_synthase"/>
</dbReference>
<name>A0A269Z6X7_9MICO</name>
<evidence type="ECO:0000256" key="3">
    <source>
        <dbReference type="ARBA" id="ARBA00023239"/>
    </source>
</evidence>
<comment type="caution">
    <text evidence="7">The sequence shown here is derived from an EMBL/GenBank/DDBJ whole genome shotgun (WGS) entry which is preliminary data.</text>
</comment>
<evidence type="ECO:0000313" key="7">
    <source>
        <dbReference type="EMBL" id="PAK93544.1"/>
    </source>
</evidence>